<reference evidence="3" key="1">
    <citation type="submission" date="2011-07" db="EMBL/GenBank/DDBJ databases">
        <title>Divergent evolution of antigenic variation in African trypanosomes.</title>
        <authorList>
            <person name="Jackson A.P."/>
            <person name="Berry A."/>
            <person name="Allison H.C."/>
            <person name="Burton P."/>
            <person name="Anderson J."/>
            <person name="Aslett M."/>
            <person name="Brown R."/>
            <person name="Corton N."/>
            <person name="Harris D."/>
            <person name="Hauser H."/>
            <person name="Gamble J."/>
            <person name="Gilderthorp R."/>
            <person name="McQuillan J."/>
            <person name="Quail M.A."/>
            <person name="Sanders M."/>
            <person name="Van Tonder A."/>
            <person name="Ginger M.L."/>
            <person name="Donelson J.E."/>
            <person name="Field M.C."/>
            <person name="Barry J.D."/>
            <person name="Berriman M."/>
            <person name="Hertz-Fowler C."/>
        </authorList>
    </citation>
    <scope>NUCLEOTIDE SEQUENCE [LARGE SCALE GENOMIC DNA]</scope>
    <source>
        <strain evidence="3">IL3000</strain>
    </source>
</reference>
<evidence type="ECO:0000313" key="3">
    <source>
        <dbReference type="Proteomes" id="UP000000702"/>
    </source>
</evidence>
<keyword evidence="1" id="KW-0812">Transmembrane</keyword>
<sequence>MFGVVTKNTYAYVQKFVFIPLEGNERRNVSVHTTRDQPDCIKYRSSMLGSLPISRSKRLCLSATLLSRLQISPPVQCYMDPTVLKYAVMAITLSRQANIVSESFSILLPIVFLILPCFPCATGACLGISVFNFNNSHVSSNDHLLRLIVVPF</sequence>
<gene>
    <name evidence="2" type="ORF">TCIL3000_0_41440</name>
</gene>
<keyword evidence="3" id="KW-1185">Reference proteome</keyword>
<dbReference type="VEuPathDB" id="TriTrypDB:TcIL3000_0_41440"/>
<keyword evidence="1" id="KW-1133">Transmembrane helix</keyword>
<keyword evidence="1" id="KW-0472">Membrane</keyword>
<dbReference type="EMBL" id="CAEQ01001139">
    <property type="protein sequence ID" value="CCD13387.1"/>
    <property type="molecule type" value="Genomic_DNA"/>
</dbReference>
<dbReference type="Proteomes" id="UP000000702">
    <property type="component" value="Unassembled WGS sequence"/>
</dbReference>
<dbReference type="AlphaFoldDB" id="F9W860"/>
<comment type="caution">
    <text evidence="2">The sequence shown here is derived from an EMBL/GenBank/DDBJ whole genome shotgun (WGS) entry which is preliminary data.</text>
</comment>
<proteinExistence type="predicted"/>
<evidence type="ECO:0000256" key="1">
    <source>
        <dbReference type="SAM" id="Phobius"/>
    </source>
</evidence>
<protein>
    <submittedName>
        <fullName evidence="2">WGS project CAEQ00000000 data, annotated contig 1708</fullName>
    </submittedName>
</protein>
<name>F9W860_TRYCI</name>
<feature type="transmembrane region" description="Helical" evidence="1">
    <location>
        <begin position="104"/>
        <end position="131"/>
    </location>
</feature>
<organism evidence="2 3">
    <name type="scientific">Trypanosoma congolense (strain IL3000)</name>
    <dbReference type="NCBI Taxonomy" id="1068625"/>
    <lineage>
        <taxon>Eukaryota</taxon>
        <taxon>Discoba</taxon>
        <taxon>Euglenozoa</taxon>
        <taxon>Kinetoplastea</taxon>
        <taxon>Metakinetoplastina</taxon>
        <taxon>Trypanosomatida</taxon>
        <taxon>Trypanosomatidae</taxon>
        <taxon>Trypanosoma</taxon>
        <taxon>Nannomonas</taxon>
    </lineage>
</organism>
<evidence type="ECO:0000313" key="2">
    <source>
        <dbReference type="EMBL" id="CCD13387.1"/>
    </source>
</evidence>
<reference evidence="2 3" key="2">
    <citation type="journal article" date="2012" name="Proc. Natl. Acad. Sci. U.S.A.">
        <title>Antigenic diversity is generated by distinct evolutionary mechanisms in African trypanosome species.</title>
        <authorList>
            <person name="Jackson A.P."/>
            <person name="Berry A."/>
            <person name="Aslett M."/>
            <person name="Allison H.C."/>
            <person name="Burton P."/>
            <person name="Vavrova-Anderson J."/>
            <person name="Brown R."/>
            <person name="Browne H."/>
            <person name="Corton N."/>
            <person name="Hauser H."/>
            <person name="Gamble J."/>
            <person name="Gilderthorp R."/>
            <person name="Marcello L."/>
            <person name="McQuillan J."/>
            <person name="Otto T.D."/>
            <person name="Quail M.A."/>
            <person name="Sanders M.J."/>
            <person name="van Tonder A."/>
            <person name="Ginger M.L."/>
            <person name="Field M.C."/>
            <person name="Barry J.D."/>
            <person name="Hertz-Fowler C."/>
            <person name="Berriman M."/>
        </authorList>
    </citation>
    <scope>NUCLEOTIDE SEQUENCE [LARGE SCALE GENOMIC DNA]</scope>
    <source>
        <strain evidence="2 3">IL3000</strain>
    </source>
</reference>
<accession>F9W860</accession>